<keyword evidence="1" id="KW-0732">Signal</keyword>
<evidence type="ECO:0000256" key="1">
    <source>
        <dbReference type="SAM" id="SignalP"/>
    </source>
</evidence>
<feature type="signal peptide" evidence="1">
    <location>
        <begin position="1"/>
        <end position="24"/>
    </location>
</feature>
<evidence type="ECO:0000313" key="3">
    <source>
        <dbReference type="Proteomes" id="UP000001880"/>
    </source>
</evidence>
<feature type="chain" id="PRO_5003010712" description="Lipoprotein" evidence="1">
    <location>
        <begin position="25"/>
        <end position="127"/>
    </location>
</feature>
<dbReference type="Proteomes" id="UP000001880">
    <property type="component" value="Chromosome"/>
</dbReference>
<dbReference type="HOGENOM" id="CLU_1967488_0_0_7"/>
<gene>
    <name evidence="2" type="ordered locus">Hoch_5372</name>
</gene>
<dbReference type="RefSeq" id="WP_012830448.1">
    <property type="nucleotide sequence ID" value="NC_013440.1"/>
</dbReference>
<evidence type="ECO:0000313" key="2">
    <source>
        <dbReference type="EMBL" id="ACY17856.1"/>
    </source>
</evidence>
<dbReference type="AlphaFoldDB" id="D0LYJ0"/>
<keyword evidence="3" id="KW-1185">Reference proteome</keyword>
<sequence length="127" mass="13958">MKNTSKSMLASAIFALAAMWGLSACGEADELYNCVDICDSVNDCAEEIGVDDFDRSECASECEDESDADEDYRQAAAECEECLDGRDECTDTFPCLDECATVVPSATFVYADFWGEDASYDDFNETY</sequence>
<dbReference type="KEGG" id="hoh:Hoch_5372"/>
<proteinExistence type="predicted"/>
<name>D0LYJ0_HALO1</name>
<accession>D0LYJ0</accession>
<evidence type="ECO:0008006" key="4">
    <source>
        <dbReference type="Google" id="ProtNLM"/>
    </source>
</evidence>
<reference evidence="2 3" key="1">
    <citation type="journal article" date="2010" name="Stand. Genomic Sci.">
        <title>Complete genome sequence of Haliangium ochraceum type strain (SMP-2).</title>
        <authorList>
            <consortium name="US DOE Joint Genome Institute (JGI-PGF)"/>
            <person name="Ivanova N."/>
            <person name="Daum C."/>
            <person name="Lang E."/>
            <person name="Abt B."/>
            <person name="Kopitz M."/>
            <person name="Saunders E."/>
            <person name="Lapidus A."/>
            <person name="Lucas S."/>
            <person name="Glavina Del Rio T."/>
            <person name="Nolan M."/>
            <person name="Tice H."/>
            <person name="Copeland A."/>
            <person name="Cheng J.F."/>
            <person name="Chen F."/>
            <person name="Bruce D."/>
            <person name="Goodwin L."/>
            <person name="Pitluck S."/>
            <person name="Mavromatis K."/>
            <person name="Pati A."/>
            <person name="Mikhailova N."/>
            <person name="Chen A."/>
            <person name="Palaniappan K."/>
            <person name="Land M."/>
            <person name="Hauser L."/>
            <person name="Chang Y.J."/>
            <person name="Jeffries C.D."/>
            <person name="Detter J.C."/>
            <person name="Brettin T."/>
            <person name="Rohde M."/>
            <person name="Goker M."/>
            <person name="Bristow J."/>
            <person name="Markowitz V."/>
            <person name="Eisen J.A."/>
            <person name="Hugenholtz P."/>
            <person name="Kyrpides N.C."/>
            <person name="Klenk H.P."/>
        </authorList>
    </citation>
    <scope>NUCLEOTIDE SEQUENCE [LARGE SCALE GENOMIC DNA]</scope>
    <source>
        <strain evidence="3">DSM 14365 / CIP 107738 / JCM 11303 / AJ 13395 / SMP-2</strain>
    </source>
</reference>
<protein>
    <recommendedName>
        <fullName evidence="4">Lipoprotein</fullName>
    </recommendedName>
</protein>
<organism evidence="2 3">
    <name type="scientific">Haliangium ochraceum (strain DSM 14365 / JCM 11303 / SMP-2)</name>
    <dbReference type="NCBI Taxonomy" id="502025"/>
    <lineage>
        <taxon>Bacteria</taxon>
        <taxon>Pseudomonadati</taxon>
        <taxon>Myxococcota</taxon>
        <taxon>Polyangia</taxon>
        <taxon>Haliangiales</taxon>
        <taxon>Kofleriaceae</taxon>
        <taxon>Haliangium</taxon>
    </lineage>
</organism>
<dbReference type="PROSITE" id="PS51257">
    <property type="entry name" value="PROKAR_LIPOPROTEIN"/>
    <property type="match status" value="1"/>
</dbReference>
<dbReference type="EMBL" id="CP001804">
    <property type="protein sequence ID" value="ACY17856.1"/>
    <property type="molecule type" value="Genomic_DNA"/>
</dbReference>